<gene>
    <name evidence="6" type="primary">rpl23</name>
    <name evidence="7" type="ORF">HA252_04055</name>
    <name evidence="8" type="ORF">J4203_04690</name>
</gene>
<dbReference type="InterPro" id="IPR012677">
    <property type="entry name" value="Nucleotide-bd_a/b_plait_sf"/>
</dbReference>
<dbReference type="GO" id="GO:0005840">
    <property type="term" value="C:ribosome"/>
    <property type="evidence" value="ECO:0007669"/>
    <property type="project" value="UniProtKB-KW"/>
</dbReference>
<dbReference type="Pfam" id="PF00276">
    <property type="entry name" value="Ribosomal_L23"/>
    <property type="match status" value="1"/>
</dbReference>
<proteinExistence type="inferred from homology"/>
<dbReference type="GO" id="GO:0006412">
    <property type="term" value="P:translation"/>
    <property type="evidence" value="ECO:0007669"/>
    <property type="project" value="UniProtKB-UniRule"/>
</dbReference>
<keyword evidence="3 6" id="KW-0694">RNA-binding</keyword>
<keyword evidence="4 6" id="KW-0689">Ribosomal protein</keyword>
<dbReference type="Gene3D" id="3.30.70.330">
    <property type="match status" value="1"/>
</dbReference>
<name>A0A7J4JFJ8_9ARCH</name>
<dbReference type="Proteomes" id="UP000564964">
    <property type="component" value="Unassembled WGS sequence"/>
</dbReference>
<dbReference type="HAMAP" id="MF_01369_A">
    <property type="entry name" value="Ribosomal_uL23_A"/>
    <property type="match status" value="1"/>
</dbReference>
<comment type="caution">
    <text evidence="7">The sequence shown here is derived from an EMBL/GenBank/DDBJ whole genome shotgun (WGS) entry which is preliminary data.</text>
</comment>
<dbReference type="PANTHER" id="PTHR11620">
    <property type="entry name" value="60S RIBOSOMAL PROTEIN L23A"/>
    <property type="match status" value="1"/>
</dbReference>
<comment type="similarity">
    <text evidence="1 6">Belongs to the universal ribosomal protein uL23 family.</text>
</comment>
<dbReference type="FunFam" id="3.30.70.330:FF:000532">
    <property type="entry name" value="50S ribosomal protein L23"/>
    <property type="match status" value="1"/>
</dbReference>
<evidence type="ECO:0000313" key="8">
    <source>
        <dbReference type="EMBL" id="MBS3063146.1"/>
    </source>
</evidence>
<dbReference type="GO" id="GO:0003735">
    <property type="term" value="F:structural constituent of ribosome"/>
    <property type="evidence" value="ECO:0007669"/>
    <property type="project" value="InterPro"/>
</dbReference>
<evidence type="ECO:0000256" key="3">
    <source>
        <dbReference type="ARBA" id="ARBA00022884"/>
    </source>
</evidence>
<comment type="function">
    <text evidence="6">Binds to 23S rRNA. One of the proteins that surrounds the polypeptide exit tunnel on the outside of the ribosome.</text>
</comment>
<dbReference type="SUPFAM" id="SSF54189">
    <property type="entry name" value="Ribosomal proteins S24e, L23 and L15e"/>
    <property type="match status" value="1"/>
</dbReference>
<dbReference type="GO" id="GO:1990904">
    <property type="term" value="C:ribonucleoprotein complex"/>
    <property type="evidence" value="ECO:0007669"/>
    <property type="project" value="UniProtKB-KW"/>
</dbReference>
<reference evidence="8" key="2">
    <citation type="submission" date="2021-03" db="EMBL/GenBank/DDBJ databases">
        <authorList>
            <person name="Jaffe A."/>
        </authorList>
    </citation>
    <scope>NUCLEOTIDE SEQUENCE</scope>
    <source>
        <strain evidence="8">RIFCSPLOWO2_01_FULL_58_19</strain>
    </source>
</reference>
<evidence type="ECO:0000256" key="6">
    <source>
        <dbReference type="HAMAP-Rule" id="MF_01369"/>
    </source>
</evidence>
<evidence type="ECO:0000313" key="9">
    <source>
        <dbReference type="Proteomes" id="UP000564964"/>
    </source>
</evidence>
<keyword evidence="2 6" id="KW-0699">rRNA-binding</keyword>
<reference evidence="7" key="1">
    <citation type="journal article" date="2020" name="bioRxiv">
        <title>A rank-normalized archaeal taxonomy based on genome phylogeny resolves widespread incomplete and uneven classifications.</title>
        <authorList>
            <person name="Rinke C."/>
            <person name="Chuvochina M."/>
            <person name="Mussig A.J."/>
            <person name="Chaumeil P.-A."/>
            <person name="Waite D.W."/>
            <person name="Whitman W.B."/>
            <person name="Parks D.H."/>
            <person name="Hugenholtz P."/>
        </authorList>
    </citation>
    <scope>NUCLEOTIDE SEQUENCE</scope>
    <source>
        <strain evidence="7">UBA10219</strain>
    </source>
</reference>
<dbReference type="Proteomes" id="UP000678237">
    <property type="component" value="Unassembled WGS sequence"/>
</dbReference>
<evidence type="ECO:0000256" key="5">
    <source>
        <dbReference type="ARBA" id="ARBA00023274"/>
    </source>
</evidence>
<reference evidence="8" key="3">
    <citation type="submission" date="2021-05" db="EMBL/GenBank/DDBJ databases">
        <title>Protein family content uncovers lineage relationships and bacterial pathway maintenance mechanisms in DPANN archaea.</title>
        <authorList>
            <person name="Castelle C.J."/>
            <person name="Meheust R."/>
            <person name="Jaffe A.L."/>
            <person name="Seitz K."/>
            <person name="Gong X."/>
            <person name="Baker B.J."/>
            <person name="Banfield J.F."/>
        </authorList>
    </citation>
    <scope>NUCLEOTIDE SEQUENCE</scope>
    <source>
        <strain evidence="8">RIFCSPLOWO2_01_FULL_58_19</strain>
    </source>
</reference>
<dbReference type="NCBIfam" id="NF011118">
    <property type="entry name" value="PRK14548.1"/>
    <property type="match status" value="1"/>
</dbReference>
<accession>A0A7J4JFJ8</accession>
<evidence type="ECO:0000256" key="2">
    <source>
        <dbReference type="ARBA" id="ARBA00022730"/>
    </source>
</evidence>
<evidence type="ECO:0000256" key="4">
    <source>
        <dbReference type="ARBA" id="ARBA00022980"/>
    </source>
</evidence>
<dbReference type="AlphaFoldDB" id="A0A7J4JFJ8"/>
<dbReference type="InterPro" id="IPR013025">
    <property type="entry name" value="Ribosomal_uL23-like"/>
</dbReference>
<dbReference type="GO" id="GO:0019843">
    <property type="term" value="F:rRNA binding"/>
    <property type="evidence" value="ECO:0007669"/>
    <property type="project" value="UniProtKB-UniRule"/>
</dbReference>
<dbReference type="EMBL" id="DUGH01000099">
    <property type="protein sequence ID" value="HIH16551.1"/>
    <property type="molecule type" value="Genomic_DNA"/>
</dbReference>
<dbReference type="EMBL" id="JAGVWE010000004">
    <property type="protein sequence ID" value="MBS3063146.1"/>
    <property type="molecule type" value="Genomic_DNA"/>
</dbReference>
<evidence type="ECO:0000256" key="1">
    <source>
        <dbReference type="ARBA" id="ARBA00006700"/>
    </source>
</evidence>
<sequence>MKVYEVLEYPLVSEKAVNMIDGENKIVFVVNRKATKADVRKAVETMYNVKVDRVNVCRDMKARKKAFVKINKAFKADELATKLGVL</sequence>
<protein>
    <recommendedName>
        <fullName evidence="6">Large ribosomal subunit protein uL23</fullName>
    </recommendedName>
</protein>
<evidence type="ECO:0000313" key="7">
    <source>
        <dbReference type="EMBL" id="HIH16551.1"/>
    </source>
</evidence>
<keyword evidence="5 6" id="KW-0687">Ribonucleoprotein</keyword>
<organism evidence="7 9">
    <name type="scientific">Candidatus Iainarchaeum sp</name>
    <dbReference type="NCBI Taxonomy" id="3101447"/>
    <lineage>
        <taxon>Archaea</taxon>
        <taxon>Candidatus Iainarchaeota</taxon>
        <taxon>Candidatus Iainarchaeia</taxon>
        <taxon>Candidatus Iainarchaeales</taxon>
        <taxon>Candidatus Iainarchaeaceae</taxon>
        <taxon>Candidatus Iainarchaeum</taxon>
    </lineage>
</organism>
<comment type="subunit">
    <text evidence="6">Part of the 50S ribosomal subunit. Contacts protein L29.</text>
</comment>
<dbReference type="InterPro" id="IPR012678">
    <property type="entry name" value="Ribosomal_uL23/eL15/eS24_sf"/>
</dbReference>